<feature type="transmembrane region" description="Helical" evidence="7">
    <location>
        <begin position="251"/>
        <end position="272"/>
    </location>
</feature>
<keyword evidence="4 7" id="KW-0812">Transmembrane</keyword>
<keyword evidence="11" id="KW-1185">Reference proteome</keyword>
<keyword evidence="2 7" id="KW-0813">Transport</keyword>
<evidence type="ECO:0000256" key="6">
    <source>
        <dbReference type="ARBA" id="ARBA00023136"/>
    </source>
</evidence>
<evidence type="ECO:0000256" key="4">
    <source>
        <dbReference type="ARBA" id="ARBA00022692"/>
    </source>
</evidence>
<feature type="transmembrane region" description="Helical" evidence="7">
    <location>
        <begin position="127"/>
        <end position="148"/>
    </location>
</feature>
<evidence type="ECO:0000256" key="8">
    <source>
        <dbReference type="SAM" id="MobiDB-lite"/>
    </source>
</evidence>
<keyword evidence="6 7" id="KW-0472">Membrane</keyword>
<dbReference type="InterPro" id="IPR035906">
    <property type="entry name" value="MetI-like_sf"/>
</dbReference>
<dbReference type="PANTHER" id="PTHR30193:SF1">
    <property type="entry name" value="ABC TRANSPORTER PERMEASE PROTEIN YESP-RELATED"/>
    <property type="match status" value="1"/>
</dbReference>
<comment type="caution">
    <text evidence="10">The sequence shown here is derived from an EMBL/GenBank/DDBJ whole genome shotgun (WGS) entry which is preliminary data.</text>
</comment>
<proteinExistence type="inferred from homology"/>
<evidence type="ECO:0000256" key="7">
    <source>
        <dbReference type="RuleBase" id="RU363032"/>
    </source>
</evidence>
<dbReference type="CDD" id="cd06261">
    <property type="entry name" value="TM_PBP2"/>
    <property type="match status" value="1"/>
</dbReference>
<feature type="region of interest" description="Disordered" evidence="8">
    <location>
        <begin position="1"/>
        <end position="26"/>
    </location>
</feature>
<keyword evidence="3" id="KW-1003">Cell membrane</keyword>
<evidence type="ECO:0000256" key="5">
    <source>
        <dbReference type="ARBA" id="ARBA00022989"/>
    </source>
</evidence>
<feature type="transmembrane region" description="Helical" evidence="7">
    <location>
        <begin position="94"/>
        <end position="115"/>
    </location>
</feature>
<evidence type="ECO:0000313" key="10">
    <source>
        <dbReference type="EMBL" id="GGO65159.1"/>
    </source>
</evidence>
<reference evidence="11" key="1">
    <citation type="journal article" date="2019" name="Int. J. Syst. Evol. Microbiol.">
        <title>The Global Catalogue of Microorganisms (GCM) 10K type strain sequencing project: providing services to taxonomists for standard genome sequencing and annotation.</title>
        <authorList>
            <consortium name="The Broad Institute Genomics Platform"/>
            <consortium name="The Broad Institute Genome Sequencing Center for Infectious Disease"/>
            <person name="Wu L."/>
            <person name="Ma J."/>
        </authorList>
    </citation>
    <scope>NUCLEOTIDE SEQUENCE [LARGE SCALE GENOMIC DNA]</scope>
    <source>
        <strain evidence="11">CGMCC 4.7181</strain>
    </source>
</reference>
<evidence type="ECO:0000256" key="2">
    <source>
        <dbReference type="ARBA" id="ARBA00022448"/>
    </source>
</evidence>
<evidence type="ECO:0000256" key="1">
    <source>
        <dbReference type="ARBA" id="ARBA00004651"/>
    </source>
</evidence>
<evidence type="ECO:0000259" key="9">
    <source>
        <dbReference type="PROSITE" id="PS50928"/>
    </source>
</evidence>
<organism evidence="10 11">
    <name type="scientific">Microbacterium nanhaiense</name>
    <dbReference type="NCBI Taxonomy" id="1301026"/>
    <lineage>
        <taxon>Bacteria</taxon>
        <taxon>Bacillati</taxon>
        <taxon>Actinomycetota</taxon>
        <taxon>Actinomycetes</taxon>
        <taxon>Micrococcales</taxon>
        <taxon>Microbacteriaceae</taxon>
        <taxon>Microbacterium</taxon>
    </lineage>
</organism>
<comment type="similarity">
    <text evidence="7">Belongs to the binding-protein-dependent transport system permease family.</text>
</comment>
<evidence type="ECO:0000313" key="11">
    <source>
        <dbReference type="Proteomes" id="UP000638043"/>
    </source>
</evidence>
<dbReference type="PROSITE" id="PS50928">
    <property type="entry name" value="ABC_TM1"/>
    <property type="match status" value="1"/>
</dbReference>
<dbReference type="Gene3D" id="1.10.3720.10">
    <property type="entry name" value="MetI-like"/>
    <property type="match status" value="1"/>
</dbReference>
<feature type="transmembrane region" description="Helical" evidence="7">
    <location>
        <begin position="176"/>
        <end position="199"/>
    </location>
</feature>
<dbReference type="SUPFAM" id="SSF161098">
    <property type="entry name" value="MetI-like"/>
    <property type="match status" value="1"/>
</dbReference>
<evidence type="ECO:0000256" key="3">
    <source>
        <dbReference type="ARBA" id="ARBA00022475"/>
    </source>
</evidence>
<comment type="subcellular location">
    <subcellularLocation>
        <location evidence="1 7">Cell membrane</location>
        <topology evidence="1 7">Multi-pass membrane protein</topology>
    </subcellularLocation>
</comment>
<dbReference type="Proteomes" id="UP000638043">
    <property type="component" value="Unassembled WGS sequence"/>
</dbReference>
<feature type="transmembrane region" description="Helical" evidence="7">
    <location>
        <begin position="33"/>
        <end position="60"/>
    </location>
</feature>
<dbReference type="InterPro" id="IPR051393">
    <property type="entry name" value="ABC_transporter_permease"/>
</dbReference>
<name>A0ABQ2N1M6_9MICO</name>
<feature type="transmembrane region" description="Helical" evidence="7">
    <location>
        <begin position="220"/>
        <end position="245"/>
    </location>
</feature>
<gene>
    <name evidence="10" type="ORF">GCM10010910_21710</name>
</gene>
<dbReference type="RefSeq" id="WP_188701863.1">
    <property type="nucleotide sequence ID" value="NZ_BMMQ01000006.1"/>
</dbReference>
<dbReference type="PANTHER" id="PTHR30193">
    <property type="entry name" value="ABC TRANSPORTER PERMEASE PROTEIN"/>
    <property type="match status" value="1"/>
</dbReference>
<feature type="transmembrane region" description="Helical" evidence="7">
    <location>
        <begin position="284"/>
        <end position="306"/>
    </location>
</feature>
<dbReference type="InterPro" id="IPR000515">
    <property type="entry name" value="MetI-like"/>
</dbReference>
<sequence length="315" mass="34636">MTTALDAHPQAAEQTPSVSAASRPRRKRKSDKAGYVFLLPWFGGVLLTFVPFFISLYLAFTDYDLLTSPTFTGLDNIKTVLADQKLHQALGVTFTYTFISVPISLAAALLVAVVLNKGMRGLPIYRSIYYLPSLLGGSVAIVMLWRAIFGADGIVNHLLGLFGIEHGSWIQNPDTALGVLVSLEVWSFGSPMVIFLAALRQVPQELYEAAAVDGARRGRQFWSITLPMISPVIFFNLVLALIGALQTFTQAFVVSGGTGGPAGSTMFYNLYLYQQGFQNFNMGYASAMAWLLLLIIAAFTGINFYAQRYWVHYEN</sequence>
<keyword evidence="5 7" id="KW-1133">Transmembrane helix</keyword>
<accession>A0ABQ2N1M6</accession>
<dbReference type="Pfam" id="PF00528">
    <property type="entry name" value="BPD_transp_1"/>
    <property type="match status" value="1"/>
</dbReference>
<dbReference type="EMBL" id="BMMQ01000006">
    <property type="protein sequence ID" value="GGO65159.1"/>
    <property type="molecule type" value="Genomic_DNA"/>
</dbReference>
<protein>
    <submittedName>
        <fullName evidence="10">ABC transporter permease</fullName>
    </submittedName>
</protein>
<feature type="domain" description="ABC transmembrane type-1" evidence="9">
    <location>
        <begin position="90"/>
        <end position="303"/>
    </location>
</feature>